<feature type="transmembrane region" description="Helical" evidence="9">
    <location>
        <begin position="116"/>
        <end position="134"/>
    </location>
</feature>
<evidence type="ECO:0000313" key="12">
    <source>
        <dbReference type="Proteomes" id="UP000030649"/>
    </source>
</evidence>
<dbReference type="EC" id="2.7.13.3" evidence="2"/>
<dbReference type="EMBL" id="KE356560">
    <property type="protein sequence ID" value="ERG91952.1"/>
    <property type="molecule type" value="Genomic_DNA"/>
</dbReference>
<dbReference type="AlphaFoldDB" id="U1PEA8"/>
<accession>U1PEA8</accession>
<keyword evidence="9" id="KW-0812">Transmembrane</keyword>
<evidence type="ECO:0000256" key="1">
    <source>
        <dbReference type="ARBA" id="ARBA00000085"/>
    </source>
</evidence>
<dbReference type="Proteomes" id="UP000030649">
    <property type="component" value="Unassembled WGS sequence"/>
</dbReference>
<dbReference type="SMART" id="SM00387">
    <property type="entry name" value="HATPase_c"/>
    <property type="match status" value="1"/>
</dbReference>
<dbReference type="GO" id="GO:0000156">
    <property type="term" value="F:phosphorelay response regulator activity"/>
    <property type="evidence" value="ECO:0007669"/>
    <property type="project" value="TreeGrafter"/>
</dbReference>
<dbReference type="HOGENOM" id="CLU_000445_114_58_2"/>
<dbReference type="InterPro" id="IPR005467">
    <property type="entry name" value="His_kinase_dom"/>
</dbReference>
<dbReference type="CDD" id="cd00075">
    <property type="entry name" value="HATPase"/>
    <property type="match status" value="1"/>
</dbReference>
<keyword evidence="5 11" id="KW-0418">Kinase</keyword>
<dbReference type="GO" id="GO:0005524">
    <property type="term" value="F:ATP binding"/>
    <property type="evidence" value="ECO:0007669"/>
    <property type="project" value="UniProtKB-KW"/>
</dbReference>
<gene>
    <name evidence="11" type="ORF">J07HQW1_01986</name>
</gene>
<keyword evidence="9" id="KW-1133">Transmembrane helix</keyword>
<evidence type="ECO:0000256" key="7">
    <source>
        <dbReference type="ARBA" id="ARBA00023012"/>
    </source>
</evidence>
<dbReference type="InterPro" id="IPR050351">
    <property type="entry name" value="BphY/WalK/GraS-like"/>
</dbReference>
<dbReference type="PROSITE" id="PS50109">
    <property type="entry name" value="HIS_KIN"/>
    <property type="match status" value="1"/>
</dbReference>
<evidence type="ECO:0000256" key="5">
    <source>
        <dbReference type="ARBA" id="ARBA00022777"/>
    </source>
</evidence>
<protein>
    <recommendedName>
        <fullName evidence="2">histidine kinase</fullName>
        <ecNumber evidence="2">2.7.13.3</ecNumber>
    </recommendedName>
</protein>
<dbReference type="InterPro" id="IPR003594">
    <property type="entry name" value="HATPase_dom"/>
</dbReference>
<dbReference type="PRINTS" id="PR00344">
    <property type="entry name" value="BCTRLSENSOR"/>
</dbReference>
<feature type="domain" description="Histidine kinase" evidence="10">
    <location>
        <begin position="168"/>
        <end position="373"/>
    </location>
</feature>
<dbReference type="PANTHER" id="PTHR42878:SF7">
    <property type="entry name" value="SENSOR HISTIDINE KINASE GLRK"/>
    <property type="match status" value="1"/>
</dbReference>
<dbReference type="Gene3D" id="3.30.565.10">
    <property type="entry name" value="Histidine kinase-like ATPase, C-terminal domain"/>
    <property type="match status" value="1"/>
</dbReference>
<dbReference type="InterPro" id="IPR036097">
    <property type="entry name" value="HisK_dim/P_sf"/>
</dbReference>
<evidence type="ECO:0000259" key="10">
    <source>
        <dbReference type="PROSITE" id="PS50109"/>
    </source>
</evidence>
<dbReference type="PANTHER" id="PTHR42878">
    <property type="entry name" value="TWO-COMPONENT HISTIDINE KINASE"/>
    <property type="match status" value="1"/>
</dbReference>
<dbReference type="GO" id="GO:0030295">
    <property type="term" value="F:protein kinase activator activity"/>
    <property type="evidence" value="ECO:0007669"/>
    <property type="project" value="TreeGrafter"/>
</dbReference>
<feature type="coiled-coil region" evidence="8">
    <location>
        <begin position="136"/>
        <end position="172"/>
    </location>
</feature>
<keyword evidence="3" id="KW-0808">Transferase</keyword>
<keyword evidence="7" id="KW-0902">Two-component regulatory system</keyword>
<keyword evidence="6" id="KW-0067">ATP-binding</keyword>
<keyword evidence="8" id="KW-0175">Coiled coil</keyword>
<evidence type="ECO:0000256" key="6">
    <source>
        <dbReference type="ARBA" id="ARBA00022840"/>
    </source>
</evidence>
<feature type="transmembrane region" description="Helical" evidence="9">
    <location>
        <begin position="83"/>
        <end position="104"/>
    </location>
</feature>
<dbReference type="GO" id="GO:0000155">
    <property type="term" value="F:phosphorelay sensor kinase activity"/>
    <property type="evidence" value="ECO:0007669"/>
    <property type="project" value="InterPro"/>
</dbReference>
<evidence type="ECO:0000256" key="9">
    <source>
        <dbReference type="SAM" id="Phobius"/>
    </source>
</evidence>
<dbReference type="InterPro" id="IPR004358">
    <property type="entry name" value="Sig_transdc_His_kin-like_C"/>
</dbReference>
<dbReference type="SUPFAM" id="SSF47384">
    <property type="entry name" value="Homodimeric domain of signal transducing histidine kinase"/>
    <property type="match status" value="1"/>
</dbReference>
<dbReference type="InterPro" id="IPR036890">
    <property type="entry name" value="HATPase_C_sf"/>
</dbReference>
<feature type="transmembrane region" description="Helical" evidence="9">
    <location>
        <begin position="20"/>
        <end position="42"/>
    </location>
</feature>
<comment type="catalytic activity">
    <reaction evidence="1">
        <text>ATP + protein L-histidine = ADP + protein N-phospho-L-histidine.</text>
        <dbReference type="EC" id="2.7.13.3"/>
    </reaction>
</comment>
<feature type="transmembrane region" description="Helical" evidence="9">
    <location>
        <begin position="48"/>
        <end position="71"/>
    </location>
</feature>
<proteinExistence type="predicted"/>
<sequence>MEEFMKQRWKQRQNVIPQLILASGILCFCIIIVETYYILFISNPLGDVWTAGLMTSLPFTFAVIYAGAWLPTSFISPYRYQRVGLWYVGGLGIFLLINLIIMITMPPDTVFELLSWGRWATTIGAGIGLLIGVFEARSIKKAIEAERERIRAEEAEDETEILEYLNATLRHEILNAASIIVGHADLALSEEEIDESIRDRLSIIKSHTQDMEDVIEDVRLLLRASKGDIETRPIDIIELLTNEIETIQHTHPDVSIDTSLPEYAVAEADQPLRRVFANILHNAVEHNNAETPHIAVTVEKKSNAIIIEISDNGSGIPKDELNTLFDQKIRHDDTHGLGLVLAQAIINSYNGSIRVPETGSDGTVFELILIRATMSSPGQRPSIPH</sequence>
<evidence type="ECO:0000256" key="4">
    <source>
        <dbReference type="ARBA" id="ARBA00022741"/>
    </source>
</evidence>
<dbReference type="STRING" id="1238424.J07HQW1_01986"/>
<keyword evidence="9" id="KW-0472">Membrane</keyword>
<evidence type="ECO:0000256" key="3">
    <source>
        <dbReference type="ARBA" id="ARBA00022679"/>
    </source>
</evidence>
<keyword evidence="4" id="KW-0547">Nucleotide-binding</keyword>
<dbReference type="SUPFAM" id="SSF55874">
    <property type="entry name" value="ATPase domain of HSP90 chaperone/DNA topoisomerase II/histidine kinase"/>
    <property type="match status" value="1"/>
</dbReference>
<evidence type="ECO:0000256" key="2">
    <source>
        <dbReference type="ARBA" id="ARBA00012438"/>
    </source>
</evidence>
<evidence type="ECO:0000256" key="8">
    <source>
        <dbReference type="SAM" id="Coils"/>
    </source>
</evidence>
<organism evidence="11 12">
    <name type="scientific">Haloquadratum walsbyi J07HQW1</name>
    <dbReference type="NCBI Taxonomy" id="1238424"/>
    <lineage>
        <taxon>Archaea</taxon>
        <taxon>Methanobacteriati</taxon>
        <taxon>Methanobacteriota</taxon>
        <taxon>Stenosarchaea group</taxon>
        <taxon>Halobacteria</taxon>
        <taxon>Halobacteriales</taxon>
        <taxon>Haloferacaceae</taxon>
        <taxon>Haloquadratum</taxon>
    </lineage>
</organism>
<reference evidence="11 12" key="1">
    <citation type="journal article" date="2013" name="PLoS ONE">
        <title>Assembly-driven community genomics of a hypersaline microbial ecosystem.</title>
        <authorList>
            <person name="Podell S."/>
            <person name="Ugalde J.A."/>
            <person name="Narasingarao P."/>
            <person name="Banfield J.F."/>
            <person name="Heidelberg K.B."/>
            <person name="Allen E.E."/>
        </authorList>
    </citation>
    <scope>NUCLEOTIDE SEQUENCE [LARGE SCALE GENOMIC DNA]</scope>
    <source>
        <strain evidence="12">J07HQW1</strain>
    </source>
</reference>
<name>U1PEA8_9EURY</name>
<dbReference type="Pfam" id="PF02518">
    <property type="entry name" value="HATPase_c"/>
    <property type="match status" value="1"/>
</dbReference>
<evidence type="ECO:0000313" key="11">
    <source>
        <dbReference type="EMBL" id="ERG91952.1"/>
    </source>
</evidence>
<dbReference type="GO" id="GO:0007234">
    <property type="term" value="P:osmosensory signaling via phosphorelay pathway"/>
    <property type="evidence" value="ECO:0007669"/>
    <property type="project" value="TreeGrafter"/>
</dbReference>